<dbReference type="AlphaFoldDB" id="A0A834TSW4"/>
<accession>A0A834TSW4</accession>
<evidence type="ECO:0000313" key="1">
    <source>
        <dbReference type="EMBL" id="KAF7827833.1"/>
    </source>
</evidence>
<dbReference type="EMBL" id="JAAIUW010000006">
    <property type="protein sequence ID" value="KAF7827833.1"/>
    <property type="molecule type" value="Genomic_DNA"/>
</dbReference>
<proteinExistence type="predicted"/>
<name>A0A834TSW4_9FABA</name>
<sequence length="77" mass="8294">MGEEVGSFSTSRLSWASLVTKSLSTSSNCFVRIANRNWKIRSGMRKVIGVVSTSLESLAGADEGSVFGLTFIFGRSE</sequence>
<keyword evidence="2" id="KW-1185">Reference proteome</keyword>
<reference evidence="1" key="1">
    <citation type="submission" date="2020-09" db="EMBL/GenBank/DDBJ databases">
        <title>Genome-Enabled Discovery of Anthraquinone Biosynthesis in Senna tora.</title>
        <authorList>
            <person name="Kang S.-H."/>
            <person name="Pandey R.P."/>
            <person name="Lee C.-M."/>
            <person name="Sim J.-S."/>
            <person name="Jeong J.-T."/>
            <person name="Choi B.-S."/>
            <person name="Jung M."/>
            <person name="Ginzburg D."/>
            <person name="Zhao K."/>
            <person name="Won S.Y."/>
            <person name="Oh T.-J."/>
            <person name="Yu Y."/>
            <person name="Kim N.-H."/>
            <person name="Lee O.R."/>
            <person name="Lee T.-H."/>
            <person name="Bashyal P."/>
            <person name="Kim T.-S."/>
            <person name="Lee W.-H."/>
            <person name="Kawkins C."/>
            <person name="Kim C.-K."/>
            <person name="Kim J.S."/>
            <person name="Ahn B.O."/>
            <person name="Rhee S.Y."/>
            <person name="Sohng J.K."/>
        </authorList>
    </citation>
    <scope>NUCLEOTIDE SEQUENCE</scope>
    <source>
        <tissue evidence="1">Leaf</tissue>
    </source>
</reference>
<dbReference type="Proteomes" id="UP000634136">
    <property type="component" value="Unassembled WGS sequence"/>
</dbReference>
<gene>
    <name evidence="1" type="ORF">G2W53_018997</name>
</gene>
<evidence type="ECO:0000313" key="2">
    <source>
        <dbReference type="Proteomes" id="UP000634136"/>
    </source>
</evidence>
<comment type="caution">
    <text evidence="1">The sequence shown here is derived from an EMBL/GenBank/DDBJ whole genome shotgun (WGS) entry which is preliminary data.</text>
</comment>
<protein>
    <submittedName>
        <fullName evidence="1">Uncharacterized protein</fullName>
    </submittedName>
</protein>
<organism evidence="1 2">
    <name type="scientific">Senna tora</name>
    <dbReference type="NCBI Taxonomy" id="362788"/>
    <lineage>
        <taxon>Eukaryota</taxon>
        <taxon>Viridiplantae</taxon>
        <taxon>Streptophyta</taxon>
        <taxon>Embryophyta</taxon>
        <taxon>Tracheophyta</taxon>
        <taxon>Spermatophyta</taxon>
        <taxon>Magnoliopsida</taxon>
        <taxon>eudicotyledons</taxon>
        <taxon>Gunneridae</taxon>
        <taxon>Pentapetalae</taxon>
        <taxon>rosids</taxon>
        <taxon>fabids</taxon>
        <taxon>Fabales</taxon>
        <taxon>Fabaceae</taxon>
        <taxon>Caesalpinioideae</taxon>
        <taxon>Cassia clade</taxon>
        <taxon>Senna</taxon>
    </lineage>
</organism>